<feature type="transmembrane region" description="Helical" evidence="1">
    <location>
        <begin position="303"/>
        <end position="323"/>
    </location>
</feature>
<protein>
    <submittedName>
        <fullName evidence="2">Uncharacterized protein</fullName>
    </submittedName>
</protein>
<name>A0A1W0XE76_HYPEX</name>
<dbReference type="Proteomes" id="UP000192578">
    <property type="component" value="Unassembled WGS sequence"/>
</dbReference>
<gene>
    <name evidence="2" type="ORF">BV898_00603</name>
</gene>
<evidence type="ECO:0000256" key="1">
    <source>
        <dbReference type="SAM" id="Phobius"/>
    </source>
</evidence>
<keyword evidence="1" id="KW-0812">Transmembrane</keyword>
<sequence length="337" mass="37889">MCFSSEPAKILLGLLEVLFIIESNRGAVFCVLLFSFYKNGLQEVLRQTDQLLLYFRRDRVYIQKLKWFLTGLFLCVLVSLAVGDAHIIVTWNYVYSAKGLLLQPWCNCTYSVKDQVPLFFFFSMLPEILARSVLVLVCGCGVVLLGSLTVIKRAFASAYDVHDLTAVQTQYCVVANVIDNINVKLGGLLAFSLMADFIPVCGRVSRLLFLSADPFQINDTLAAVKHVYLILLVAGCYIAGMYFPFSRLHKQVLELQRQILARKRLVLTLNTKELHQSAPELDKLYALLQEQPLVLTPAQGFPIHSNFNLVILTVLSSYTFLLWQTMKESLTGGRNGG</sequence>
<feature type="transmembrane region" description="Helical" evidence="1">
    <location>
        <begin position="12"/>
        <end position="37"/>
    </location>
</feature>
<reference evidence="3" key="1">
    <citation type="submission" date="2017-01" db="EMBL/GenBank/DDBJ databases">
        <title>Comparative genomics of anhydrobiosis in the tardigrade Hypsibius dujardini.</title>
        <authorList>
            <person name="Yoshida Y."/>
            <person name="Koutsovoulos G."/>
            <person name="Laetsch D."/>
            <person name="Stevens L."/>
            <person name="Kumar S."/>
            <person name="Horikawa D."/>
            <person name="Ishino K."/>
            <person name="Komine S."/>
            <person name="Tomita M."/>
            <person name="Blaxter M."/>
            <person name="Arakawa K."/>
        </authorList>
    </citation>
    <scope>NUCLEOTIDE SEQUENCE [LARGE SCALE GENOMIC DNA]</scope>
    <source>
        <strain evidence="3">Z151</strain>
    </source>
</reference>
<comment type="caution">
    <text evidence="2">The sequence shown here is derived from an EMBL/GenBank/DDBJ whole genome shotgun (WGS) entry which is preliminary data.</text>
</comment>
<dbReference type="EMBL" id="MTYJ01000002">
    <property type="protein sequence ID" value="OQV25671.1"/>
    <property type="molecule type" value="Genomic_DNA"/>
</dbReference>
<keyword evidence="3" id="KW-1185">Reference proteome</keyword>
<proteinExistence type="predicted"/>
<accession>A0A1W0XE76</accession>
<evidence type="ECO:0000313" key="3">
    <source>
        <dbReference type="Proteomes" id="UP000192578"/>
    </source>
</evidence>
<keyword evidence="1" id="KW-0472">Membrane</keyword>
<evidence type="ECO:0000313" key="2">
    <source>
        <dbReference type="EMBL" id="OQV25671.1"/>
    </source>
</evidence>
<feature type="transmembrane region" description="Helical" evidence="1">
    <location>
        <begin position="128"/>
        <end position="151"/>
    </location>
</feature>
<dbReference type="AlphaFoldDB" id="A0A1W0XE76"/>
<feature type="transmembrane region" description="Helical" evidence="1">
    <location>
        <begin position="227"/>
        <end position="245"/>
    </location>
</feature>
<feature type="transmembrane region" description="Helical" evidence="1">
    <location>
        <begin position="67"/>
        <end position="94"/>
    </location>
</feature>
<organism evidence="2 3">
    <name type="scientific">Hypsibius exemplaris</name>
    <name type="common">Freshwater tardigrade</name>
    <dbReference type="NCBI Taxonomy" id="2072580"/>
    <lineage>
        <taxon>Eukaryota</taxon>
        <taxon>Metazoa</taxon>
        <taxon>Ecdysozoa</taxon>
        <taxon>Tardigrada</taxon>
        <taxon>Eutardigrada</taxon>
        <taxon>Parachela</taxon>
        <taxon>Hypsibioidea</taxon>
        <taxon>Hypsibiidae</taxon>
        <taxon>Hypsibius</taxon>
    </lineage>
</organism>
<keyword evidence="1" id="KW-1133">Transmembrane helix</keyword>